<comment type="caution">
    <text evidence="2">The sequence shown here is derived from an EMBL/GenBank/DDBJ whole genome shotgun (WGS) entry which is preliminary data.</text>
</comment>
<dbReference type="GO" id="GO:0003677">
    <property type="term" value="F:DNA binding"/>
    <property type="evidence" value="ECO:0007669"/>
    <property type="project" value="InterPro"/>
</dbReference>
<dbReference type="RefSeq" id="WP_005740438.1">
    <property type="nucleotide sequence ID" value="NZ_LIIA01000205.1"/>
</dbReference>
<gene>
    <name evidence="2" type="ORF">ALQ94_200148</name>
</gene>
<dbReference type="GO" id="GO:0015074">
    <property type="term" value="P:DNA integration"/>
    <property type="evidence" value="ECO:0007669"/>
    <property type="project" value="InterPro"/>
</dbReference>
<sequence>MTELSNLIISTGAGSVGSVLRSVLGYEFDSSDTLWKLSKDSTLNMGLVMERTPNKYQYSVRKLFEHYATTQAGSSVLAVANSVYHLFSATNGELDTHQLINFKASLNGDYAHLHRVRPFLRRWLAFRLPGINKDVVGMVDGWRLPGGAKGQAVKSMDPTQGPMSDFELMAFNEGAIFAYEEGDLSLYELSICLLTSSTGRRPIQITHLKCKDLIKVDGSDGAAKYLLLIPRAKQEGADFRDEFKTFQLTRDLYDVLFNHRAKVFKAVQAMGYQVSDQELGLVPLFPARRKLQSFGPKTNFSASRQRFLAALPGEQLHARTEVIDLAVKRAVEYGDIYSHRTDGHLHVFPKRFRYTLGTRAAREGMSKYVIAELLDHSDIQHVDVYTLNVPEHIKKIDAALGFQLARFAQAFSGNLVDSELDAIRGADPASRVRHRKGEVGTCGSFSYCGMNVPRPCYTCVSFQPWLDAPHEDFYAELLEERERLLLDTGDLAVASVLDRTIAAVAEVILKCANRKSEVEQ</sequence>
<dbReference type="AlphaFoldDB" id="A0A2S4HQZ9"/>
<evidence type="ECO:0000313" key="3">
    <source>
        <dbReference type="Proteomes" id="UP000277952"/>
    </source>
</evidence>
<reference evidence="2 3" key="1">
    <citation type="submission" date="2018-08" db="EMBL/GenBank/DDBJ databases">
        <title>Recombination of ecologically and evolutionarily significant loci maintains genetic cohesion in the Pseudomonas syringae species complex.</title>
        <authorList>
            <person name="Dillon M."/>
            <person name="Thakur S."/>
            <person name="Almeida R.N.D."/>
            <person name="Weir B.S."/>
            <person name="Guttman D.S."/>
        </authorList>
    </citation>
    <scope>NUCLEOTIDE SEQUENCE [LARGE SCALE GENOMIC DNA]</scope>
    <source>
        <strain evidence="2 3">19322</strain>
    </source>
</reference>
<accession>A0A2S4HQZ9</accession>
<dbReference type="InterPro" id="IPR013762">
    <property type="entry name" value="Integrase-like_cat_sf"/>
</dbReference>
<dbReference type="SUPFAM" id="SSF56349">
    <property type="entry name" value="DNA breaking-rejoining enzymes"/>
    <property type="match status" value="1"/>
</dbReference>
<dbReference type="InterPro" id="IPR048120">
    <property type="entry name" value="Integrase-like"/>
</dbReference>
<name>A0A2S4HQZ9_PSEA0</name>
<protein>
    <submittedName>
        <fullName evidence="2">Uncharacterized protein</fullName>
    </submittedName>
</protein>
<dbReference type="NCBIfam" id="NF041502">
    <property type="entry name" value="integrase_1"/>
    <property type="match status" value="1"/>
</dbReference>
<proteinExistence type="predicted"/>
<dbReference type="Gene3D" id="1.10.443.10">
    <property type="entry name" value="Intergrase catalytic core"/>
    <property type="match status" value="1"/>
</dbReference>
<organism evidence="2 3">
    <name type="scientific">Pseudomonas amygdali pv. morsprunorum</name>
    <dbReference type="NCBI Taxonomy" id="129138"/>
    <lineage>
        <taxon>Bacteria</taxon>
        <taxon>Pseudomonadati</taxon>
        <taxon>Pseudomonadota</taxon>
        <taxon>Gammaproteobacteria</taxon>
        <taxon>Pseudomonadales</taxon>
        <taxon>Pseudomonadaceae</taxon>
        <taxon>Pseudomonas</taxon>
        <taxon>Pseudomonas amygdali</taxon>
    </lineage>
</organism>
<dbReference type="InterPro" id="IPR011010">
    <property type="entry name" value="DNA_brk_join_enz"/>
</dbReference>
<evidence type="ECO:0000313" key="2">
    <source>
        <dbReference type="EMBL" id="RML53844.1"/>
    </source>
</evidence>
<keyword evidence="1" id="KW-0233">DNA recombination</keyword>
<dbReference type="GO" id="GO:0006310">
    <property type="term" value="P:DNA recombination"/>
    <property type="evidence" value="ECO:0007669"/>
    <property type="project" value="UniProtKB-KW"/>
</dbReference>
<dbReference type="Proteomes" id="UP000277952">
    <property type="component" value="Unassembled WGS sequence"/>
</dbReference>
<evidence type="ECO:0000256" key="1">
    <source>
        <dbReference type="ARBA" id="ARBA00023172"/>
    </source>
</evidence>
<dbReference type="EMBL" id="RBNS01000151">
    <property type="protein sequence ID" value="RML53844.1"/>
    <property type="molecule type" value="Genomic_DNA"/>
</dbReference>